<evidence type="ECO:0000313" key="10">
    <source>
        <dbReference type="EMBL" id="KAK4248999.1"/>
    </source>
</evidence>
<dbReference type="GO" id="GO:0004190">
    <property type="term" value="F:aspartic-type endopeptidase activity"/>
    <property type="evidence" value="ECO:0007669"/>
    <property type="project" value="UniProtKB-KW"/>
</dbReference>
<keyword evidence="3 7" id="KW-0064">Aspartyl protease</keyword>
<proteinExistence type="inferred from homology"/>
<dbReference type="CDD" id="cd06097">
    <property type="entry name" value="Aspergillopepsin_like"/>
    <property type="match status" value="1"/>
</dbReference>
<comment type="caution">
    <text evidence="10">The sequence shown here is derived from an EMBL/GenBank/DDBJ whole genome shotgun (WGS) entry which is preliminary data.</text>
</comment>
<dbReference type="PANTHER" id="PTHR47966">
    <property type="entry name" value="BETA-SITE APP-CLEAVING ENZYME, ISOFORM A-RELATED"/>
    <property type="match status" value="1"/>
</dbReference>
<dbReference type="Proteomes" id="UP001303647">
    <property type="component" value="Unassembled WGS sequence"/>
</dbReference>
<evidence type="ECO:0000256" key="6">
    <source>
        <dbReference type="PIRSR" id="PIRSR601461-2"/>
    </source>
</evidence>
<feature type="chain" id="PRO_5042861049" evidence="8">
    <location>
        <begin position="19"/>
        <end position="422"/>
    </location>
</feature>
<accession>A0AAN7CV88</accession>
<name>A0AAN7CV88_9PEZI</name>
<feature type="disulfide bond" evidence="6">
    <location>
        <begin position="337"/>
        <end position="374"/>
    </location>
</feature>
<feature type="active site" evidence="5">
    <location>
        <position position="117"/>
    </location>
</feature>
<keyword evidence="4 7" id="KW-0378">Hydrolase</keyword>
<keyword evidence="2 7" id="KW-0645">Protease</keyword>
<evidence type="ECO:0000256" key="5">
    <source>
        <dbReference type="PIRSR" id="PIRSR601461-1"/>
    </source>
</evidence>
<gene>
    <name evidence="10" type="ORF">C7999DRAFT_30529</name>
</gene>
<dbReference type="FunFam" id="2.40.70.10:FF:000026">
    <property type="entry name" value="Endothiapepsin"/>
    <property type="match status" value="1"/>
</dbReference>
<keyword evidence="11" id="KW-1185">Reference proteome</keyword>
<dbReference type="AlphaFoldDB" id="A0AAN7CV88"/>
<reference evidence="10" key="2">
    <citation type="submission" date="2023-05" db="EMBL/GenBank/DDBJ databases">
        <authorList>
            <consortium name="Lawrence Berkeley National Laboratory"/>
            <person name="Steindorff A."/>
            <person name="Hensen N."/>
            <person name="Bonometti L."/>
            <person name="Westerberg I."/>
            <person name="Brannstrom I.O."/>
            <person name="Guillou S."/>
            <person name="Cros-Aarteil S."/>
            <person name="Calhoun S."/>
            <person name="Haridas S."/>
            <person name="Kuo A."/>
            <person name="Mondo S."/>
            <person name="Pangilinan J."/>
            <person name="Riley R."/>
            <person name="Labutti K."/>
            <person name="Andreopoulos B."/>
            <person name="Lipzen A."/>
            <person name="Chen C."/>
            <person name="Yanf M."/>
            <person name="Daum C."/>
            <person name="Ng V."/>
            <person name="Clum A."/>
            <person name="Ohm R."/>
            <person name="Martin F."/>
            <person name="Silar P."/>
            <person name="Natvig D."/>
            <person name="Lalanne C."/>
            <person name="Gautier V."/>
            <person name="Ament-Velasquez S.L."/>
            <person name="Kruys A."/>
            <person name="Hutchinson M.I."/>
            <person name="Powell A.J."/>
            <person name="Barry K."/>
            <person name="Miller A.N."/>
            <person name="Grigoriev I.V."/>
            <person name="Debuchy R."/>
            <person name="Gladieux P."/>
            <person name="Thoren M.H."/>
            <person name="Johannesson H."/>
        </authorList>
    </citation>
    <scope>NUCLEOTIDE SEQUENCE</scope>
    <source>
        <strain evidence="10">CBS 359.72</strain>
    </source>
</reference>
<evidence type="ECO:0000256" key="2">
    <source>
        <dbReference type="ARBA" id="ARBA00022670"/>
    </source>
</evidence>
<evidence type="ECO:0000256" key="8">
    <source>
        <dbReference type="SAM" id="SignalP"/>
    </source>
</evidence>
<dbReference type="PROSITE" id="PS00141">
    <property type="entry name" value="ASP_PROTEASE"/>
    <property type="match status" value="1"/>
</dbReference>
<evidence type="ECO:0000256" key="3">
    <source>
        <dbReference type="ARBA" id="ARBA00022750"/>
    </source>
</evidence>
<reference evidence="10" key="1">
    <citation type="journal article" date="2023" name="Mol. Phylogenet. Evol.">
        <title>Genome-scale phylogeny and comparative genomics of the fungal order Sordariales.</title>
        <authorList>
            <person name="Hensen N."/>
            <person name="Bonometti L."/>
            <person name="Westerberg I."/>
            <person name="Brannstrom I.O."/>
            <person name="Guillou S."/>
            <person name="Cros-Aarteil S."/>
            <person name="Calhoun S."/>
            <person name="Haridas S."/>
            <person name="Kuo A."/>
            <person name="Mondo S."/>
            <person name="Pangilinan J."/>
            <person name="Riley R."/>
            <person name="LaButti K."/>
            <person name="Andreopoulos B."/>
            <person name="Lipzen A."/>
            <person name="Chen C."/>
            <person name="Yan M."/>
            <person name="Daum C."/>
            <person name="Ng V."/>
            <person name="Clum A."/>
            <person name="Steindorff A."/>
            <person name="Ohm R.A."/>
            <person name="Martin F."/>
            <person name="Silar P."/>
            <person name="Natvig D.O."/>
            <person name="Lalanne C."/>
            <person name="Gautier V."/>
            <person name="Ament-Velasquez S.L."/>
            <person name="Kruys A."/>
            <person name="Hutchinson M.I."/>
            <person name="Powell A.J."/>
            <person name="Barry K."/>
            <person name="Miller A.N."/>
            <person name="Grigoriev I.V."/>
            <person name="Debuchy R."/>
            <person name="Gladieux P."/>
            <person name="Hiltunen Thoren M."/>
            <person name="Johannesson H."/>
        </authorList>
    </citation>
    <scope>NUCLEOTIDE SEQUENCE</scope>
    <source>
        <strain evidence="10">CBS 359.72</strain>
    </source>
</reference>
<dbReference type="InterPro" id="IPR001969">
    <property type="entry name" value="Aspartic_peptidase_AS"/>
</dbReference>
<dbReference type="InterPro" id="IPR034163">
    <property type="entry name" value="Aspergillopepsin-like_cat_dom"/>
</dbReference>
<keyword evidence="6" id="KW-1015">Disulfide bond</keyword>
<feature type="domain" description="Peptidase A1" evidence="9">
    <location>
        <begin position="99"/>
        <end position="411"/>
    </location>
</feature>
<dbReference type="Pfam" id="PF00026">
    <property type="entry name" value="Asp"/>
    <property type="match status" value="1"/>
</dbReference>
<dbReference type="Gene3D" id="2.40.70.10">
    <property type="entry name" value="Acid Proteases"/>
    <property type="match status" value="2"/>
</dbReference>
<evidence type="ECO:0000313" key="11">
    <source>
        <dbReference type="Proteomes" id="UP001303647"/>
    </source>
</evidence>
<feature type="signal peptide" evidence="8">
    <location>
        <begin position="1"/>
        <end position="18"/>
    </location>
</feature>
<dbReference type="FunFam" id="2.40.70.10:FF:000024">
    <property type="entry name" value="Endothiapepsin"/>
    <property type="match status" value="1"/>
</dbReference>
<dbReference type="EMBL" id="MU857629">
    <property type="protein sequence ID" value="KAK4248999.1"/>
    <property type="molecule type" value="Genomic_DNA"/>
</dbReference>
<comment type="similarity">
    <text evidence="1 7">Belongs to the peptidase A1 family.</text>
</comment>
<organism evidence="10 11">
    <name type="scientific">Corynascus novoguineensis</name>
    <dbReference type="NCBI Taxonomy" id="1126955"/>
    <lineage>
        <taxon>Eukaryota</taxon>
        <taxon>Fungi</taxon>
        <taxon>Dikarya</taxon>
        <taxon>Ascomycota</taxon>
        <taxon>Pezizomycotina</taxon>
        <taxon>Sordariomycetes</taxon>
        <taxon>Sordariomycetidae</taxon>
        <taxon>Sordariales</taxon>
        <taxon>Chaetomiaceae</taxon>
        <taxon>Corynascus</taxon>
    </lineage>
</organism>
<evidence type="ECO:0000256" key="4">
    <source>
        <dbReference type="ARBA" id="ARBA00022801"/>
    </source>
</evidence>
<dbReference type="InterPro" id="IPR021109">
    <property type="entry name" value="Peptidase_aspartic_dom_sf"/>
</dbReference>
<dbReference type="InterPro" id="IPR001461">
    <property type="entry name" value="Aspartic_peptidase_A1"/>
</dbReference>
<dbReference type="InterPro" id="IPR033121">
    <property type="entry name" value="PEPTIDASE_A1"/>
</dbReference>
<evidence type="ECO:0000259" key="9">
    <source>
        <dbReference type="PROSITE" id="PS51767"/>
    </source>
</evidence>
<keyword evidence="8" id="KW-0732">Signal</keyword>
<dbReference type="SUPFAM" id="SSF50630">
    <property type="entry name" value="Acid proteases"/>
    <property type="match status" value="1"/>
</dbReference>
<sequence>MFLVSALTAAIFAIGVAAGLLPRSSIASEIHRSGSFSLRQIRNPNFVRNGPIQLAKIYHKYGVPLPSDIKAAVARIQRNTRKRSNGSAETHPEANDVEYLTPVSIGTPPQVLNLDFDTGSSDLWVFSSETASSDVQGQTIYDPSKSSTSQKLQGYTWQISYGDGSSSSGNVYTDTVDVGGLTVPSQAVEAATKVSDEFTSDPNNDGLLGLGFSSINTVKPVAQKTFFDNAKDKLDAPVFTADLKASAPGHFNFGYIDHGAYTGTITYTSVDSSDGFWAWTSPGYVVGSGSFKSTTIQGIADTGTSLLLLPSSVVSAYYGQVSGARYDSIQGGYTLPCSGTVPDFAFGVGNSNTTITVPGDYVRYAATDSTGVTCFGGIQADTGIGFSIYGDVALKAAFVIFDGGKQQLGWAPKPLSSLTRVI</sequence>
<dbReference type="GO" id="GO:0006508">
    <property type="term" value="P:proteolysis"/>
    <property type="evidence" value="ECO:0007669"/>
    <property type="project" value="UniProtKB-KW"/>
</dbReference>
<protein>
    <submittedName>
        <fullName evidence="10">Aspartic peptidase domain-containing protein</fullName>
    </submittedName>
</protein>
<evidence type="ECO:0000256" key="7">
    <source>
        <dbReference type="RuleBase" id="RU000454"/>
    </source>
</evidence>
<dbReference type="PROSITE" id="PS51767">
    <property type="entry name" value="PEPTIDASE_A1"/>
    <property type="match status" value="1"/>
</dbReference>
<feature type="active site" evidence="5">
    <location>
        <position position="301"/>
    </location>
</feature>
<dbReference type="PANTHER" id="PTHR47966:SF2">
    <property type="entry name" value="ASPERGILLOPEPSIN-1-RELATED"/>
    <property type="match status" value="1"/>
</dbReference>
<dbReference type="PRINTS" id="PR00792">
    <property type="entry name" value="PEPSIN"/>
</dbReference>
<evidence type="ECO:0000256" key="1">
    <source>
        <dbReference type="ARBA" id="ARBA00007447"/>
    </source>
</evidence>